<name>A0AAW2UJE7_9LAMI</name>
<dbReference type="GO" id="GO:0015074">
    <property type="term" value="P:DNA integration"/>
    <property type="evidence" value="ECO:0007669"/>
    <property type="project" value="InterPro"/>
</dbReference>
<accession>A0AAW2UJE7</accession>
<dbReference type="PROSITE" id="PS50994">
    <property type="entry name" value="INTEGRASE"/>
    <property type="match status" value="1"/>
</dbReference>
<evidence type="ECO:0000259" key="1">
    <source>
        <dbReference type="PROSITE" id="PS50994"/>
    </source>
</evidence>
<dbReference type="InterPro" id="IPR001584">
    <property type="entry name" value="Integrase_cat-core"/>
</dbReference>
<dbReference type="EMBL" id="JACGWN010000012">
    <property type="protein sequence ID" value="KAL0415481.1"/>
    <property type="molecule type" value="Genomic_DNA"/>
</dbReference>
<comment type="caution">
    <text evidence="2">The sequence shown here is derived from an EMBL/GenBank/DDBJ whole genome shotgun (WGS) entry which is preliminary data.</text>
</comment>
<dbReference type="Pfam" id="PF00665">
    <property type="entry name" value="rve"/>
    <property type="match status" value="1"/>
</dbReference>
<organism evidence="2">
    <name type="scientific">Sesamum latifolium</name>
    <dbReference type="NCBI Taxonomy" id="2727402"/>
    <lineage>
        <taxon>Eukaryota</taxon>
        <taxon>Viridiplantae</taxon>
        <taxon>Streptophyta</taxon>
        <taxon>Embryophyta</taxon>
        <taxon>Tracheophyta</taxon>
        <taxon>Spermatophyta</taxon>
        <taxon>Magnoliopsida</taxon>
        <taxon>eudicotyledons</taxon>
        <taxon>Gunneridae</taxon>
        <taxon>Pentapetalae</taxon>
        <taxon>asterids</taxon>
        <taxon>lamiids</taxon>
        <taxon>Lamiales</taxon>
        <taxon>Pedaliaceae</taxon>
        <taxon>Sesamum</taxon>
    </lineage>
</organism>
<dbReference type="SUPFAM" id="SSF53098">
    <property type="entry name" value="Ribonuclease H-like"/>
    <property type="match status" value="1"/>
</dbReference>
<dbReference type="InterPro" id="IPR036397">
    <property type="entry name" value="RNaseH_sf"/>
</dbReference>
<reference evidence="2" key="1">
    <citation type="submission" date="2020-06" db="EMBL/GenBank/DDBJ databases">
        <authorList>
            <person name="Li T."/>
            <person name="Hu X."/>
            <person name="Zhang T."/>
            <person name="Song X."/>
            <person name="Zhang H."/>
            <person name="Dai N."/>
            <person name="Sheng W."/>
            <person name="Hou X."/>
            <person name="Wei L."/>
        </authorList>
    </citation>
    <scope>NUCLEOTIDE SEQUENCE</scope>
    <source>
        <strain evidence="2">KEN1</strain>
        <tissue evidence="2">Leaf</tissue>
    </source>
</reference>
<feature type="domain" description="Integrase catalytic" evidence="1">
    <location>
        <begin position="2"/>
        <end position="173"/>
    </location>
</feature>
<dbReference type="PANTHER" id="PTHR48475">
    <property type="entry name" value="RIBONUCLEASE H"/>
    <property type="match status" value="1"/>
</dbReference>
<dbReference type="GO" id="GO:0003676">
    <property type="term" value="F:nucleic acid binding"/>
    <property type="evidence" value="ECO:0007669"/>
    <property type="project" value="InterPro"/>
</dbReference>
<reference evidence="2" key="2">
    <citation type="journal article" date="2024" name="Plant">
        <title>Genomic evolution and insights into agronomic trait innovations of Sesamum species.</title>
        <authorList>
            <person name="Miao H."/>
            <person name="Wang L."/>
            <person name="Qu L."/>
            <person name="Liu H."/>
            <person name="Sun Y."/>
            <person name="Le M."/>
            <person name="Wang Q."/>
            <person name="Wei S."/>
            <person name="Zheng Y."/>
            <person name="Lin W."/>
            <person name="Duan Y."/>
            <person name="Cao H."/>
            <person name="Xiong S."/>
            <person name="Wang X."/>
            <person name="Wei L."/>
            <person name="Li C."/>
            <person name="Ma Q."/>
            <person name="Ju M."/>
            <person name="Zhao R."/>
            <person name="Li G."/>
            <person name="Mu C."/>
            <person name="Tian Q."/>
            <person name="Mei H."/>
            <person name="Zhang T."/>
            <person name="Gao T."/>
            <person name="Zhang H."/>
        </authorList>
    </citation>
    <scope>NUCLEOTIDE SEQUENCE</scope>
    <source>
        <strain evidence="2">KEN1</strain>
    </source>
</reference>
<dbReference type="InterPro" id="IPR012337">
    <property type="entry name" value="RNaseH-like_sf"/>
</dbReference>
<dbReference type="AlphaFoldDB" id="A0AAW2UJE7"/>
<sequence length="287" mass="33126">MLSPCPFMQWGIDIVDPFPLAIGQRKFLLVAVDYFTKWVEAEFLARITEGEVMKFIWKNIICHFGIPREIISDNGCQFQGQKIQEWCQGLRIKQRFTTVAHPQANGQVEVTNRILVQGIKRRLERVGGNWAEELTSVLWAYRTTPRGSTGESLFSLVYGTEAIIPAELSIPSHRVMNFSEECNENLLRENLDLIEELREKAFLRIQRYKNIMISSYNRRVKSQNFQVGNLVLRRAGALKPIGKLDPTWEGPYKVTSVLGKGAYELEDLEGRPLPRPWNVHNLKKYFV</sequence>
<dbReference type="PANTHER" id="PTHR48475:SF2">
    <property type="entry name" value="RIBONUCLEASE H"/>
    <property type="match status" value="1"/>
</dbReference>
<evidence type="ECO:0000313" key="2">
    <source>
        <dbReference type="EMBL" id="KAL0415481.1"/>
    </source>
</evidence>
<gene>
    <name evidence="2" type="ORF">Slati_3380000</name>
</gene>
<dbReference type="Gene3D" id="3.30.420.10">
    <property type="entry name" value="Ribonuclease H-like superfamily/Ribonuclease H"/>
    <property type="match status" value="1"/>
</dbReference>
<proteinExistence type="predicted"/>
<protein>
    <recommendedName>
        <fullName evidence="1">Integrase catalytic domain-containing protein</fullName>
    </recommendedName>
</protein>